<dbReference type="Gene3D" id="3.30.40.10">
    <property type="entry name" value="Zinc/RING finger domain, C3HC4 (zinc finger)"/>
    <property type="match status" value="1"/>
</dbReference>
<feature type="compositionally biased region" description="Acidic residues" evidence="5">
    <location>
        <begin position="201"/>
        <end position="211"/>
    </location>
</feature>
<sequence>MPAQGRADPEPPSAANADGGPLSPSNGDGKDYIRVCRSDIRKEMQCPICLGIIRKTRTVMECLHRFCRECIDKSMRLGNNECPACRTHCASRRSLRDDPNFDALVAAIYPDLDEYEEEELAFFEDEALMNRQIQANIADTFKRQSEAIARRRTASKATAAAIVRKAHGNFRSVQSRQRGRGRGRRGGRRSSRYSEGSARYEDDDDFYDEDKADTATSGDETQSEPEPNPKRRRAKVQTYSSGEENSENESLSAATRDQHEAPASFSGDESPADSLARESDGDASPTNGEGTLKSWAKGTRSSRYGSVSGVPVANGSRSIKSLPRTQDLADALSAAARTEKEDEFVVHLNLQPLNDGSDDEDTLPSLKRPHLCCPPNMTVHHLCKFLATRLSPPPEADLEILVESKTEQVSVPKPPPRLSKLSKGKAWASRGDSGKEVMLLSSGHTLESVLCDFWDYHGNLELLYRRKN</sequence>
<keyword evidence="2 4" id="KW-0863">Zinc-finger</keyword>
<organism evidence="7 8">
    <name type="scientific">Physcomitrium patens</name>
    <name type="common">Spreading-leaved earth moss</name>
    <name type="synonym">Physcomitrella patens</name>
    <dbReference type="NCBI Taxonomy" id="3218"/>
    <lineage>
        <taxon>Eukaryota</taxon>
        <taxon>Viridiplantae</taxon>
        <taxon>Streptophyta</taxon>
        <taxon>Embryophyta</taxon>
        <taxon>Bryophyta</taxon>
        <taxon>Bryophytina</taxon>
        <taxon>Bryopsida</taxon>
        <taxon>Funariidae</taxon>
        <taxon>Funariales</taxon>
        <taxon>Funariaceae</taxon>
        <taxon>Physcomitrium</taxon>
    </lineage>
</organism>
<name>A0A7I4BE53_PHYPA</name>
<dbReference type="InterPro" id="IPR044592">
    <property type="entry name" value="RING1A/B"/>
</dbReference>
<dbReference type="Pfam" id="PF13923">
    <property type="entry name" value="zf-C3HC4_2"/>
    <property type="match status" value="1"/>
</dbReference>
<feature type="compositionally biased region" description="Basic residues" evidence="5">
    <location>
        <begin position="177"/>
        <end position="191"/>
    </location>
</feature>
<dbReference type="CDD" id="cd16531">
    <property type="entry name" value="RING-HC_RING1-like"/>
    <property type="match status" value="1"/>
</dbReference>
<evidence type="ECO:0000256" key="2">
    <source>
        <dbReference type="ARBA" id="ARBA00022771"/>
    </source>
</evidence>
<feature type="domain" description="RING-type" evidence="6">
    <location>
        <begin position="46"/>
        <end position="86"/>
    </location>
</feature>
<dbReference type="Proteomes" id="UP000006727">
    <property type="component" value="Chromosome 16"/>
</dbReference>
<dbReference type="FunCoup" id="A0A7I4BE53">
    <property type="interactions" value="807"/>
</dbReference>
<gene>
    <name evidence="7" type="primary">LOC112293804</name>
</gene>
<dbReference type="AlphaFoldDB" id="A0A7I4BE53"/>
<evidence type="ECO:0000313" key="7">
    <source>
        <dbReference type="EnsemblPlants" id="Pp3c16_8070V3.23"/>
    </source>
</evidence>
<dbReference type="SUPFAM" id="SSF57850">
    <property type="entry name" value="RING/U-box"/>
    <property type="match status" value="1"/>
</dbReference>
<dbReference type="Gramene" id="Pp3c16_8070V3.23">
    <property type="protein sequence ID" value="Pp3c16_8070V3.23"/>
    <property type="gene ID" value="Pp3c16_8070"/>
</dbReference>
<dbReference type="OrthoDB" id="337575at2759"/>
<feature type="region of interest" description="Disordered" evidence="5">
    <location>
        <begin position="1"/>
        <end position="30"/>
    </location>
</feature>
<evidence type="ECO:0000256" key="4">
    <source>
        <dbReference type="PROSITE-ProRule" id="PRU00175"/>
    </source>
</evidence>
<dbReference type="InterPro" id="IPR017907">
    <property type="entry name" value="Znf_RING_CS"/>
</dbReference>
<keyword evidence="8" id="KW-1185">Reference proteome</keyword>
<proteinExistence type="predicted"/>
<dbReference type="PROSITE" id="PS00518">
    <property type="entry name" value="ZF_RING_1"/>
    <property type="match status" value="1"/>
</dbReference>
<dbReference type="InParanoid" id="A0A7I4BE53"/>
<dbReference type="EnsemblPlants" id="Pp3c16_8070V3.23">
    <property type="protein sequence ID" value="Pp3c16_8070V3.23"/>
    <property type="gene ID" value="Pp3c16_8070"/>
</dbReference>
<keyword evidence="3" id="KW-0862">Zinc</keyword>
<dbReference type="InterPro" id="IPR013083">
    <property type="entry name" value="Znf_RING/FYVE/PHD"/>
</dbReference>
<dbReference type="PANTHER" id="PTHR46537:SF3">
    <property type="entry name" value="E3 UBIQUITIN-PROTEIN LIGASE RING1A"/>
    <property type="match status" value="1"/>
</dbReference>
<evidence type="ECO:0000313" key="8">
    <source>
        <dbReference type="Proteomes" id="UP000006727"/>
    </source>
</evidence>
<feature type="region of interest" description="Disordered" evidence="5">
    <location>
        <begin position="167"/>
        <end position="318"/>
    </location>
</feature>
<dbReference type="SMART" id="SM00184">
    <property type="entry name" value="RING"/>
    <property type="match status" value="1"/>
</dbReference>
<dbReference type="RefSeq" id="XP_024399424.1">
    <property type="nucleotide sequence ID" value="XM_024543656.2"/>
</dbReference>
<keyword evidence="1" id="KW-0479">Metal-binding</keyword>
<dbReference type="InterPro" id="IPR001841">
    <property type="entry name" value="Znf_RING"/>
</dbReference>
<dbReference type="GeneID" id="112293804"/>
<evidence type="ECO:0000256" key="5">
    <source>
        <dbReference type="SAM" id="MobiDB-lite"/>
    </source>
</evidence>
<reference evidence="7" key="3">
    <citation type="submission" date="2020-12" db="UniProtKB">
        <authorList>
            <consortium name="EnsemblPlants"/>
        </authorList>
    </citation>
    <scope>IDENTIFICATION</scope>
</reference>
<reference evidence="7 8" key="1">
    <citation type="journal article" date="2008" name="Science">
        <title>The Physcomitrella genome reveals evolutionary insights into the conquest of land by plants.</title>
        <authorList>
            <person name="Rensing S."/>
            <person name="Lang D."/>
            <person name="Zimmer A."/>
            <person name="Terry A."/>
            <person name="Salamov A."/>
            <person name="Shapiro H."/>
            <person name="Nishiyama T."/>
            <person name="Perroud P.-F."/>
            <person name="Lindquist E."/>
            <person name="Kamisugi Y."/>
            <person name="Tanahashi T."/>
            <person name="Sakakibara K."/>
            <person name="Fujita T."/>
            <person name="Oishi K."/>
            <person name="Shin-I T."/>
            <person name="Kuroki Y."/>
            <person name="Toyoda A."/>
            <person name="Suzuki Y."/>
            <person name="Hashimoto A."/>
            <person name="Yamaguchi K."/>
            <person name="Sugano A."/>
            <person name="Kohara Y."/>
            <person name="Fujiyama A."/>
            <person name="Anterola A."/>
            <person name="Aoki S."/>
            <person name="Ashton N."/>
            <person name="Barbazuk W.B."/>
            <person name="Barker E."/>
            <person name="Bennetzen J."/>
            <person name="Bezanilla M."/>
            <person name="Blankenship R."/>
            <person name="Cho S.H."/>
            <person name="Dutcher S."/>
            <person name="Estelle M."/>
            <person name="Fawcett J.A."/>
            <person name="Gundlach H."/>
            <person name="Hanada K."/>
            <person name="Heyl A."/>
            <person name="Hicks K.A."/>
            <person name="Hugh J."/>
            <person name="Lohr M."/>
            <person name="Mayer K."/>
            <person name="Melkozernov A."/>
            <person name="Murata T."/>
            <person name="Nelson D."/>
            <person name="Pils B."/>
            <person name="Prigge M."/>
            <person name="Reiss B."/>
            <person name="Renner T."/>
            <person name="Rombauts S."/>
            <person name="Rushton P."/>
            <person name="Sanderfoot A."/>
            <person name="Schween G."/>
            <person name="Shiu S.-H."/>
            <person name="Stueber K."/>
            <person name="Theodoulou F.L."/>
            <person name="Tu H."/>
            <person name="Van de Peer Y."/>
            <person name="Verrier P.J."/>
            <person name="Waters E."/>
            <person name="Wood A."/>
            <person name="Yang L."/>
            <person name="Cove D."/>
            <person name="Cuming A."/>
            <person name="Hasebe M."/>
            <person name="Lucas S."/>
            <person name="Mishler D.B."/>
            <person name="Reski R."/>
            <person name="Grigoriev I."/>
            <person name="Quatrano R.S."/>
            <person name="Boore J.L."/>
        </authorList>
    </citation>
    <scope>NUCLEOTIDE SEQUENCE [LARGE SCALE GENOMIC DNA]</scope>
    <source>
        <strain evidence="7 8">cv. Gransden 2004</strain>
    </source>
</reference>
<dbReference type="PROSITE" id="PS50089">
    <property type="entry name" value="ZF_RING_2"/>
    <property type="match status" value="1"/>
</dbReference>
<evidence type="ECO:0000259" key="6">
    <source>
        <dbReference type="PROSITE" id="PS50089"/>
    </source>
</evidence>
<evidence type="ECO:0000256" key="1">
    <source>
        <dbReference type="ARBA" id="ARBA00022723"/>
    </source>
</evidence>
<dbReference type="EMBL" id="ABEU02000016">
    <property type="status" value="NOT_ANNOTATED_CDS"/>
    <property type="molecule type" value="Genomic_DNA"/>
</dbReference>
<accession>A0A7I4BE53</accession>
<reference evidence="7 8" key="2">
    <citation type="journal article" date="2018" name="Plant J.">
        <title>The Physcomitrella patens chromosome-scale assembly reveals moss genome structure and evolution.</title>
        <authorList>
            <person name="Lang D."/>
            <person name="Ullrich K.K."/>
            <person name="Murat F."/>
            <person name="Fuchs J."/>
            <person name="Jenkins J."/>
            <person name="Haas F.B."/>
            <person name="Piednoel M."/>
            <person name="Gundlach H."/>
            <person name="Van Bel M."/>
            <person name="Meyberg R."/>
            <person name="Vives C."/>
            <person name="Morata J."/>
            <person name="Symeonidi A."/>
            <person name="Hiss M."/>
            <person name="Muchero W."/>
            <person name="Kamisugi Y."/>
            <person name="Saleh O."/>
            <person name="Blanc G."/>
            <person name="Decker E.L."/>
            <person name="van Gessel N."/>
            <person name="Grimwood J."/>
            <person name="Hayes R.D."/>
            <person name="Graham S.W."/>
            <person name="Gunter L.E."/>
            <person name="McDaniel S.F."/>
            <person name="Hoernstein S.N.W."/>
            <person name="Larsson A."/>
            <person name="Li F.W."/>
            <person name="Perroud P.F."/>
            <person name="Phillips J."/>
            <person name="Ranjan P."/>
            <person name="Rokshar D.S."/>
            <person name="Rothfels C.J."/>
            <person name="Schneider L."/>
            <person name="Shu S."/>
            <person name="Stevenson D.W."/>
            <person name="Thummler F."/>
            <person name="Tillich M."/>
            <person name="Villarreal Aguilar J.C."/>
            <person name="Widiez T."/>
            <person name="Wong G.K."/>
            <person name="Wymore A."/>
            <person name="Zhang Y."/>
            <person name="Zimmer A.D."/>
            <person name="Quatrano R.S."/>
            <person name="Mayer K.F.X."/>
            <person name="Goodstein D."/>
            <person name="Casacuberta J.M."/>
            <person name="Vandepoele K."/>
            <person name="Reski R."/>
            <person name="Cuming A.C."/>
            <person name="Tuskan G.A."/>
            <person name="Maumus F."/>
            <person name="Salse J."/>
            <person name="Schmutz J."/>
            <person name="Rensing S.A."/>
        </authorList>
    </citation>
    <scope>NUCLEOTIDE SEQUENCE [LARGE SCALE GENOMIC DNA]</scope>
    <source>
        <strain evidence="7 8">cv. Gransden 2004</strain>
    </source>
</reference>
<dbReference type="GO" id="GO:0008270">
    <property type="term" value="F:zinc ion binding"/>
    <property type="evidence" value="ECO:0007669"/>
    <property type="project" value="UniProtKB-KW"/>
</dbReference>
<protein>
    <recommendedName>
        <fullName evidence="6">RING-type domain-containing protein</fullName>
    </recommendedName>
</protein>
<dbReference type="Gene3D" id="3.10.20.90">
    <property type="entry name" value="Phosphatidylinositol 3-kinase Catalytic Subunit, Chain A, domain 1"/>
    <property type="match status" value="1"/>
</dbReference>
<dbReference type="KEGG" id="ppp:112293804"/>
<dbReference type="PANTHER" id="PTHR46537">
    <property type="entry name" value="OS11G0578200 PROTEIN"/>
    <property type="match status" value="1"/>
</dbReference>
<evidence type="ECO:0000256" key="3">
    <source>
        <dbReference type="ARBA" id="ARBA00022833"/>
    </source>
</evidence>